<dbReference type="PANTHER" id="PTHR43031">
    <property type="entry name" value="FAD-DEPENDENT OXIDOREDUCTASE"/>
    <property type="match status" value="1"/>
</dbReference>
<dbReference type="InterPro" id="IPR001763">
    <property type="entry name" value="Rhodanese-like_dom"/>
</dbReference>
<dbReference type="AlphaFoldDB" id="B4D043"/>
<gene>
    <name evidence="2" type="ORF">CfE428DRAFT_2281</name>
</gene>
<sequence length="109" mass="12023">MAVPEISVIEAKERLSGPNPPRLIDVREDEEYAIARIDGAELMPLSLWPAIVAERLTDRTQPLLIQCHHGGRSARAAEFLMRNGFTDVTNLAGGIDAWAVEIDPSVARY</sequence>
<evidence type="ECO:0000313" key="3">
    <source>
        <dbReference type="Proteomes" id="UP000005824"/>
    </source>
</evidence>
<dbReference type="SMART" id="SM00450">
    <property type="entry name" value="RHOD"/>
    <property type="match status" value="1"/>
</dbReference>
<feature type="domain" description="Rhodanese" evidence="1">
    <location>
        <begin position="17"/>
        <end position="107"/>
    </location>
</feature>
<dbReference type="RefSeq" id="WP_006979606.1">
    <property type="nucleotide sequence ID" value="NZ_ABVL01000005.1"/>
</dbReference>
<dbReference type="FunCoup" id="B4D043">
    <property type="interactions" value="144"/>
</dbReference>
<comment type="caution">
    <text evidence="2">The sequence shown here is derived from an EMBL/GenBank/DDBJ whole genome shotgun (WGS) entry which is preliminary data.</text>
</comment>
<dbReference type="Gene3D" id="3.40.250.10">
    <property type="entry name" value="Rhodanese-like domain"/>
    <property type="match status" value="1"/>
</dbReference>
<reference evidence="2 3" key="1">
    <citation type="journal article" date="2011" name="J. Bacteriol.">
        <title>Genome sequence of Chthoniobacter flavus Ellin428, an aerobic heterotrophic soil bacterium.</title>
        <authorList>
            <person name="Kant R."/>
            <person name="van Passel M.W."/>
            <person name="Palva A."/>
            <person name="Lucas S."/>
            <person name="Lapidus A."/>
            <person name="Glavina Del Rio T."/>
            <person name="Dalin E."/>
            <person name="Tice H."/>
            <person name="Bruce D."/>
            <person name="Goodwin L."/>
            <person name="Pitluck S."/>
            <person name="Larimer F.W."/>
            <person name="Land M.L."/>
            <person name="Hauser L."/>
            <person name="Sangwan P."/>
            <person name="de Vos W.M."/>
            <person name="Janssen P.H."/>
            <person name="Smidt H."/>
        </authorList>
    </citation>
    <scope>NUCLEOTIDE SEQUENCE [LARGE SCALE GENOMIC DNA]</scope>
    <source>
        <strain evidence="2 3">Ellin428</strain>
    </source>
</reference>
<evidence type="ECO:0000313" key="2">
    <source>
        <dbReference type="EMBL" id="EDY20357.1"/>
    </source>
</evidence>
<dbReference type="PROSITE" id="PS50206">
    <property type="entry name" value="RHODANESE_3"/>
    <property type="match status" value="1"/>
</dbReference>
<dbReference type="STRING" id="497964.CfE428DRAFT_2281"/>
<dbReference type="InterPro" id="IPR050229">
    <property type="entry name" value="GlpE_sulfurtransferase"/>
</dbReference>
<dbReference type="PANTHER" id="PTHR43031:SF17">
    <property type="entry name" value="SULFURTRANSFERASE YTWF-RELATED"/>
    <property type="match status" value="1"/>
</dbReference>
<keyword evidence="3" id="KW-1185">Reference proteome</keyword>
<dbReference type="Proteomes" id="UP000005824">
    <property type="component" value="Unassembled WGS sequence"/>
</dbReference>
<protein>
    <submittedName>
        <fullName evidence="2">Rhodanese domain protein</fullName>
    </submittedName>
</protein>
<dbReference type="eggNOG" id="COG0607">
    <property type="taxonomic scope" value="Bacteria"/>
</dbReference>
<dbReference type="InterPro" id="IPR036873">
    <property type="entry name" value="Rhodanese-like_dom_sf"/>
</dbReference>
<dbReference type="Pfam" id="PF00581">
    <property type="entry name" value="Rhodanese"/>
    <property type="match status" value="1"/>
</dbReference>
<proteinExistence type="predicted"/>
<dbReference type="InParanoid" id="B4D043"/>
<accession>B4D043</accession>
<name>B4D043_9BACT</name>
<evidence type="ECO:0000259" key="1">
    <source>
        <dbReference type="PROSITE" id="PS50206"/>
    </source>
</evidence>
<dbReference type="SUPFAM" id="SSF52821">
    <property type="entry name" value="Rhodanese/Cell cycle control phosphatase"/>
    <property type="match status" value="1"/>
</dbReference>
<dbReference type="EMBL" id="ABVL01000005">
    <property type="protein sequence ID" value="EDY20357.1"/>
    <property type="molecule type" value="Genomic_DNA"/>
</dbReference>
<organism evidence="2 3">
    <name type="scientific">Chthoniobacter flavus Ellin428</name>
    <dbReference type="NCBI Taxonomy" id="497964"/>
    <lineage>
        <taxon>Bacteria</taxon>
        <taxon>Pseudomonadati</taxon>
        <taxon>Verrucomicrobiota</taxon>
        <taxon>Spartobacteria</taxon>
        <taxon>Chthoniobacterales</taxon>
        <taxon>Chthoniobacteraceae</taxon>
        <taxon>Chthoniobacter</taxon>
    </lineage>
</organism>